<proteinExistence type="predicted"/>
<dbReference type="Proteomes" id="UP000765509">
    <property type="component" value="Unassembled WGS sequence"/>
</dbReference>
<sequence length="197" mass="21134">MCTRSDVSYYLLISNILLNKFPEDFLIPEALFIPESSDENTQSQTNSTLEIENITQPNDGTNPSQAPLNLVPIISSSSLLINSTFNKNTPNPNTSAIAVSPIPSPSNSATVSSSNNTSCLNLPTSPSATSISLYSMSSHDNQPGDLITPVFINNHTSPVPRSSSRHPQSDPIQMDSKVSTQNHSIMPSHQASSNPNP</sequence>
<evidence type="ECO:0000256" key="1">
    <source>
        <dbReference type="SAM" id="MobiDB-lite"/>
    </source>
</evidence>
<feature type="region of interest" description="Disordered" evidence="1">
    <location>
        <begin position="96"/>
        <end position="117"/>
    </location>
</feature>
<organism evidence="2 3">
    <name type="scientific">Austropuccinia psidii MF-1</name>
    <dbReference type="NCBI Taxonomy" id="1389203"/>
    <lineage>
        <taxon>Eukaryota</taxon>
        <taxon>Fungi</taxon>
        <taxon>Dikarya</taxon>
        <taxon>Basidiomycota</taxon>
        <taxon>Pucciniomycotina</taxon>
        <taxon>Pucciniomycetes</taxon>
        <taxon>Pucciniales</taxon>
        <taxon>Sphaerophragmiaceae</taxon>
        <taxon>Austropuccinia</taxon>
    </lineage>
</organism>
<dbReference type="AlphaFoldDB" id="A0A9Q3D509"/>
<keyword evidence="3" id="KW-1185">Reference proteome</keyword>
<reference evidence="2" key="1">
    <citation type="submission" date="2021-03" db="EMBL/GenBank/DDBJ databases">
        <title>Draft genome sequence of rust myrtle Austropuccinia psidii MF-1, a brazilian biotype.</title>
        <authorList>
            <person name="Quecine M.C."/>
            <person name="Pachon D.M.R."/>
            <person name="Bonatelli M.L."/>
            <person name="Correr F.H."/>
            <person name="Franceschini L.M."/>
            <person name="Leite T.F."/>
            <person name="Margarido G.R.A."/>
            <person name="Almeida C.A."/>
            <person name="Ferrarezi J.A."/>
            <person name="Labate C.A."/>
        </authorList>
    </citation>
    <scope>NUCLEOTIDE SEQUENCE</scope>
    <source>
        <strain evidence="2">MF-1</strain>
    </source>
</reference>
<gene>
    <name evidence="2" type="ORF">O181_035352</name>
</gene>
<feature type="compositionally biased region" description="Polar residues" evidence="1">
    <location>
        <begin position="151"/>
        <end position="166"/>
    </location>
</feature>
<feature type="region of interest" description="Disordered" evidence="1">
    <location>
        <begin position="145"/>
        <end position="197"/>
    </location>
</feature>
<evidence type="ECO:0000313" key="2">
    <source>
        <dbReference type="EMBL" id="MBW0495637.1"/>
    </source>
</evidence>
<feature type="compositionally biased region" description="Polar residues" evidence="1">
    <location>
        <begin position="176"/>
        <end position="197"/>
    </location>
</feature>
<evidence type="ECO:0000313" key="3">
    <source>
        <dbReference type="Proteomes" id="UP000765509"/>
    </source>
</evidence>
<protein>
    <submittedName>
        <fullName evidence="2">Uncharacterized protein</fullName>
    </submittedName>
</protein>
<comment type="caution">
    <text evidence="2">The sequence shown here is derived from an EMBL/GenBank/DDBJ whole genome shotgun (WGS) entry which is preliminary data.</text>
</comment>
<dbReference type="EMBL" id="AVOT02013208">
    <property type="protein sequence ID" value="MBW0495637.1"/>
    <property type="molecule type" value="Genomic_DNA"/>
</dbReference>
<accession>A0A9Q3D509</accession>
<name>A0A9Q3D509_9BASI</name>